<keyword evidence="6 10" id="KW-0584">Phenylalanine biosynthesis</keyword>
<evidence type="ECO:0000256" key="9">
    <source>
        <dbReference type="PIRSR" id="PIRSR001500-2"/>
    </source>
</evidence>
<evidence type="ECO:0000256" key="4">
    <source>
        <dbReference type="ARBA" id="ARBA00022605"/>
    </source>
</evidence>
<dbReference type="GO" id="GO:0005737">
    <property type="term" value="C:cytoplasm"/>
    <property type="evidence" value="ECO:0007669"/>
    <property type="project" value="TreeGrafter"/>
</dbReference>
<evidence type="ECO:0000259" key="12">
    <source>
        <dbReference type="PROSITE" id="PS51671"/>
    </source>
</evidence>
<dbReference type="Proteomes" id="UP000199668">
    <property type="component" value="Unassembled WGS sequence"/>
</dbReference>
<proteinExistence type="predicted"/>
<keyword evidence="4 10" id="KW-0028">Amino-acid biosynthesis</keyword>
<feature type="domain" description="ACT" evidence="12">
    <location>
        <begin position="201"/>
        <end position="278"/>
    </location>
</feature>
<dbReference type="STRING" id="266892.SAMN04488054_10379"/>
<feature type="site" description="Essential for prephenate dehydratase activity" evidence="9">
    <location>
        <position position="177"/>
    </location>
</feature>
<dbReference type="Gene3D" id="3.40.190.10">
    <property type="entry name" value="Periplasmic binding protein-like II"/>
    <property type="match status" value="2"/>
</dbReference>
<dbReference type="CDD" id="cd04905">
    <property type="entry name" value="ACT_CM-PDT"/>
    <property type="match status" value="1"/>
</dbReference>
<comment type="pathway">
    <text evidence="1 10">Amino-acid biosynthesis; L-phenylalanine biosynthesis; phenylpyruvate from prephenate: step 1/1.</text>
</comment>
<keyword evidence="7 10" id="KW-0456">Lyase</keyword>
<evidence type="ECO:0000256" key="6">
    <source>
        <dbReference type="ARBA" id="ARBA00023222"/>
    </source>
</evidence>
<gene>
    <name evidence="10" type="primary">pheA</name>
    <name evidence="13" type="ORF">SAMN04488054_10379</name>
</gene>
<evidence type="ECO:0000256" key="10">
    <source>
        <dbReference type="RuleBase" id="RU361254"/>
    </source>
</evidence>
<name>A0A1I4JC80_9BACI</name>
<accession>A0A1I4JC80</accession>
<dbReference type="PANTHER" id="PTHR21022:SF19">
    <property type="entry name" value="PREPHENATE DEHYDRATASE-RELATED"/>
    <property type="match status" value="1"/>
</dbReference>
<dbReference type="EMBL" id="FOTY01000003">
    <property type="protein sequence ID" value="SFL64154.1"/>
    <property type="molecule type" value="Genomic_DNA"/>
</dbReference>
<dbReference type="SUPFAM" id="SSF55021">
    <property type="entry name" value="ACT-like"/>
    <property type="match status" value="1"/>
</dbReference>
<dbReference type="InterPro" id="IPR008242">
    <property type="entry name" value="Chor_mutase/pphenate_deHydtase"/>
</dbReference>
<dbReference type="SUPFAM" id="SSF53850">
    <property type="entry name" value="Periplasmic binding protein-like II"/>
    <property type="match status" value="1"/>
</dbReference>
<dbReference type="GO" id="GO:0004664">
    <property type="term" value="F:prephenate dehydratase activity"/>
    <property type="evidence" value="ECO:0007669"/>
    <property type="project" value="UniProtKB-UniRule"/>
</dbReference>
<dbReference type="InterPro" id="IPR018528">
    <property type="entry name" value="Preph_deHydtase_CS"/>
</dbReference>
<dbReference type="PROSITE" id="PS51671">
    <property type="entry name" value="ACT"/>
    <property type="match status" value="1"/>
</dbReference>
<dbReference type="InterPro" id="IPR001086">
    <property type="entry name" value="Preph_deHydtase"/>
</dbReference>
<reference evidence="13 14" key="1">
    <citation type="submission" date="2016-10" db="EMBL/GenBank/DDBJ databases">
        <authorList>
            <person name="de Groot N.N."/>
        </authorList>
    </citation>
    <scope>NUCLEOTIDE SEQUENCE [LARGE SCALE GENOMIC DNA]</scope>
    <source>
        <strain evidence="13 14">CGMCC 1.6134</strain>
    </source>
</reference>
<dbReference type="CDD" id="cd13633">
    <property type="entry name" value="PBP2_Sa-PDT_like"/>
    <property type="match status" value="1"/>
</dbReference>
<dbReference type="NCBIfam" id="NF008865">
    <property type="entry name" value="PRK11898.1"/>
    <property type="match status" value="1"/>
</dbReference>
<keyword evidence="14" id="KW-1185">Reference proteome</keyword>
<dbReference type="PANTHER" id="PTHR21022">
    <property type="entry name" value="PREPHENATE DEHYDRATASE P PROTEIN"/>
    <property type="match status" value="1"/>
</dbReference>
<feature type="domain" description="Prephenate dehydratase" evidence="11">
    <location>
        <begin position="4"/>
        <end position="184"/>
    </location>
</feature>
<comment type="catalytic activity">
    <reaction evidence="8 10">
        <text>prephenate + H(+) = 3-phenylpyruvate + CO2 + H2O</text>
        <dbReference type="Rhea" id="RHEA:21648"/>
        <dbReference type="ChEBI" id="CHEBI:15377"/>
        <dbReference type="ChEBI" id="CHEBI:15378"/>
        <dbReference type="ChEBI" id="CHEBI:16526"/>
        <dbReference type="ChEBI" id="CHEBI:18005"/>
        <dbReference type="ChEBI" id="CHEBI:29934"/>
        <dbReference type="EC" id="4.2.1.51"/>
    </reaction>
</comment>
<dbReference type="AlphaFoldDB" id="A0A1I4JC80"/>
<keyword evidence="5 10" id="KW-0057">Aromatic amino acid biosynthesis</keyword>
<dbReference type="Pfam" id="PF00800">
    <property type="entry name" value="PDT"/>
    <property type="match status" value="1"/>
</dbReference>
<dbReference type="Gene3D" id="3.30.70.260">
    <property type="match status" value="1"/>
</dbReference>
<sequence length="296" mass="32463">MTMKVGYLGPQGSFTEVAAKAVMPDSERSSFPTIPSCMEAAAKQEVDIAVVPLENAIEGSVNMTLDYLIHKHELPITAEVTVPIEQHLLVHPGRDKNLDQITDVYSHPQAIAQCHEFIQRELPNASIHYTNSTSAAALEIQENPDRSAAAVANLLAAQTYGLTPAKQNIHDYGNNHTRFVLVSDSKKEPVLKEAKTHKTTMVITLPSDYSGALHQVLSAFSWRKLNLTKIESRPMKTGIGNYFFVIDVEKEMDEVLLPGVIAEVEALGCGVRVLGSYPCLLSSDIDNTNKKELSPK</sequence>
<dbReference type="UniPathway" id="UPA00121">
    <property type="reaction ID" value="UER00345"/>
</dbReference>
<dbReference type="FunFam" id="3.40.190.10:FF:000034">
    <property type="entry name" value="Chorismate mutase/prephenate dehydratase"/>
    <property type="match status" value="1"/>
</dbReference>
<evidence type="ECO:0000313" key="13">
    <source>
        <dbReference type="EMBL" id="SFL64154.1"/>
    </source>
</evidence>
<protein>
    <recommendedName>
        <fullName evidence="3 10">Prephenate dehydratase</fullName>
        <shortName evidence="10">PDT</shortName>
        <ecNumber evidence="2 10">4.2.1.51</ecNumber>
    </recommendedName>
</protein>
<dbReference type="EC" id="4.2.1.51" evidence="2 10"/>
<evidence type="ECO:0000256" key="2">
    <source>
        <dbReference type="ARBA" id="ARBA00013147"/>
    </source>
</evidence>
<dbReference type="FunFam" id="3.30.70.260:FF:000012">
    <property type="entry name" value="Prephenate dehydratase"/>
    <property type="match status" value="1"/>
</dbReference>
<dbReference type="PIRSF" id="PIRSF001500">
    <property type="entry name" value="Chor_mut_pdt_Ppr"/>
    <property type="match status" value="1"/>
</dbReference>
<dbReference type="InterPro" id="IPR002912">
    <property type="entry name" value="ACT_dom"/>
</dbReference>
<evidence type="ECO:0000259" key="11">
    <source>
        <dbReference type="PROSITE" id="PS51171"/>
    </source>
</evidence>
<evidence type="ECO:0000313" key="14">
    <source>
        <dbReference type="Proteomes" id="UP000199668"/>
    </source>
</evidence>
<dbReference type="PROSITE" id="PS51171">
    <property type="entry name" value="PREPHENATE_DEHYDR_3"/>
    <property type="match status" value="1"/>
</dbReference>
<dbReference type="FunFam" id="3.40.190.10:FF:000064">
    <property type="entry name" value="Prephenate dehydratase"/>
    <property type="match status" value="1"/>
</dbReference>
<evidence type="ECO:0000256" key="7">
    <source>
        <dbReference type="ARBA" id="ARBA00023239"/>
    </source>
</evidence>
<evidence type="ECO:0000256" key="1">
    <source>
        <dbReference type="ARBA" id="ARBA00004741"/>
    </source>
</evidence>
<dbReference type="PROSITE" id="PS00858">
    <property type="entry name" value="PREPHENATE_DEHYDR_2"/>
    <property type="match status" value="1"/>
</dbReference>
<dbReference type="GO" id="GO:0009094">
    <property type="term" value="P:L-phenylalanine biosynthetic process"/>
    <property type="evidence" value="ECO:0007669"/>
    <property type="project" value="UniProtKB-UniPathway"/>
</dbReference>
<dbReference type="InterPro" id="IPR045865">
    <property type="entry name" value="ACT-like_dom_sf"/>
</dbReference>
<evidence type="ECO:0000256" key="8">
    <source>
        <dbReference type="ARBA" id="ARBA00047848"/>
    </source>
</evidence>
<organism evidence="13 14">
    <name type="scientific">Salibacterium qingdaonense</name>
    <dbReference type="NCBI Taxonomy" id="266892"/>
    <lineage>
        <taxon>Bacteria</taxon>
        <taxon>Bacillati</taxon>
        <taxon>Bacillota</taxon>
        <taxon>Bacilli</taxon>
        <taxon>Bacillales</taxon>
        <taxon>Bacillaceae</taxon>
    </lineage>
</organism>
<evidence type="ECO:0000256" key="5">
    <source>
        <dbReference type="ARBA" id="ARBA00023141"/>
    </source>
</evidence>
<evidence type="ECO:0000256" key="3">
    <source>
        <dbReference type="ARBA" id="ARBA00021872"/>
    </source>
</evidence>